<reference evidence="2 3" key="1">
    <citation type="submission" date="2020-12" db="EMBL/GenBank/DDBJ databases">
        <title>WGS of Legionella: environmental sample.</title>
        <authorList>
            <person name="Cristino S."/>
            <person name="Girolamini L."/>
            <person name="Salaris S."/>
            <person name="Pascale M.R."/>
            <person name="Mazzotta M."/>
            <person name="Orsini M."/>
            <person name="Grottola A."/>
        </authorList>
    </citation>
    <scope>NUCLEOTIDE SEQUENCE [LARGE SCALE GENOMIC DNA]</scope>
    <source>
        <strain evidence="2 3">30cs62</strain>
    </source>
</reference>
<keyword evidence="1" id="KW-0812">Transmembrane</keyword>
<keyword evidence="1" id="KW-0472">Membrane</keyword>
<keyword evidence="1" id="KW-1133">Transmembrane helix</keyword>
<keyword evidence="3" id="KW-1185">Reference proteome</keyword>
<gene>
    <name evidence="2" type="ORF">I5282_00610</name>
</gene>
<feature type="transmembrane region" description="Helical" evidence="1">
    <location>
        <begin position="214"/>
        <end position="237"/>
    </location>
</feature>
<comment type="caution">
    <text evidence="2">The sequence shown here is derived from an EMBL/GenBank/DDBJ whole genome shotgun (WGS) entry which is preliminary data.</text>
</comment>
<dbReference type="Proteomes" id="UP000809910">
    <property type="component" value="Unassembled WGS sequence"/>
</dbReference>
<evidence type="ECO:0000313" key="3">
    <source>
        <dbReference type="Proteomes" id="UP000809910"/>
    </source>
</evidence>
<organism evidence="2 3">
    <name type="scientific">Legionella bononiensis</name>
    <dbReference type="NCBI Taxonomy" id="2793102"/>
    <lineage>
        <taxon>Bacteria</taxon>
        <taxon>Pseudomonadati</taxon>
        <taxon>Pseudomonadota</taxon>
        <taxon>Gammaproteobacteria</taxon>
        <taxon>Legionellales</taxon>
        <taxon>Legionellaceae</taxon>
        <taxon>Legionella</taxon>
    </lineage>
</organism>
<evidence type="ECO:0000256" key="1">
    <source>
        <dbReference type="SAM" id="Phobius"/>
    </source>
</evidence>
<accession>A0ABS1W6S1</accession>
<dbReference type="EMBL" id="JADWVN010000002">
    <property type="protein sequence ID" value="MBL7525067.1"/>
    <property type="molecule type" value="Genomic_DNA"/>
</dbReference>
<evidence type="ECO:0000313" key="2">
    <source>
        <dbReference type="EMBL" id="MBL7525067.1"/>
    </source>
</evidence>
<proteinExistence type="predicted"/>
<dbReference type="RefSeq" id="WP_203113852.1">
    <property type="nucleotide sequence ID" value="NZ_JADWVN010000002.1"/>
</dbReference>
<name>A0ABS1W6S1_9GAMM</name>
<feature type="transmembrane region" description="Helical" evidence="1">
    <location>
        <begin position="185"/>
        <end position="208"/>
    </location>
</feature>
<protein>
    <submittedName>
        <fullName evidence="2">Uncharacterized protein</fullName>
    </submittedName>
</protein>
<sequence length="255" mass="28617">MPTLKPSSATCTLVYSETYSDKEPNYYVCFRVEFAEESRKGILKIRTDSTTRKAIESKLEFFSSSCIKEFEPWQENSWQNALFNSWIRFINLNAYCAAITGELIYELHELQDGTCSYELTEQSKKTAKAMYPHLIIDNVDRTESTFIEQPEDEITPHPHSSTPGNTDIEKEQTLDSLFDHIDYQIVSGFMMALGVVAIALAFTVLHAASLGTAGIVTASLGFASVLSGIGFFTTGYTDETKTLNPDRTQLNFCPF</sequence>